<dbReference type="EMBL" id="CBTY010000009">
    <property type="protein sequence ID" value="CDI06316.1"/>
    <property type="molecule type" value="Genomic_DNA"/>
</dbReference>
<organism evidence="1 2">
    <name type="scientific">Candidatus Nitrosotenuis uzonensis</name>
    <dbReference type="NCBI Taxonomy" id="1407055"/>
    <lineage>
        <taxon>Archaea</taxon>
        <taxon>Nitrososphaerota</taxon>
        <taxon>Candidatus Nitrosotenuis</taxon>
    </lineage>
</organism>
<protein>
    <submittedName>
        <fullName evidence="1">Uncharacterized protein</fullName>
    </submittedName>
</protein>
<comment type="caution">
    <text evidence="1">The sequence shown here is derived from an EMBL/GenBank/DDBJ whole genome shotgun (WGS) entry which is preliminary data.</text>
</comment>
<gene>
    <name evidence="1" type="ORF">NITUZ_40482</name>
</gene>
<dbReference type="PANTHER" id="PTHR42244:SF2">
    <property type="entry name" value="ANTITOXIN VAPB3-RELATED"/>
    <property type="match status" value="1"/>
</dbReference>
<dbReference type="AlphaFoldDB" id="V6AU71"/>
<dbReference type="STRING" id="1407055.NITUZ_40482"/>
<sequence length="99" mass="11841">MLYYIFAILCERQSVIHAMSNLNIRITPKIKKQMDKLEINWEEYIQKMIEQKIVEEKRRYAAQTMDAIKKDQTWGLMPSSLCKTGSLRLKRLYLMQALQ</sequence>
<keyword evidence="2" id="KW-1185">Reference proteome</keyword>
<name>V6AU71_9ARCH</name>
<accession>V6AU71</accession>
<dbReference type="InterPro" id="IPR039709">
    <property type="entry name" value="VapB3-like"/>
</dbReference>
<evidence type="ECO:0000313" key="2">
    <source>
        <dbReference type="Proteomes" id="UP000018159"/>
    </source>
</evidence>
<reference evidence="1 2" key="1">
    <citation type="journal article" date="2013" name="PLoS ONE">
        <title>Enrichment and Genome Sequence of the Group I.1a Ammonia-Oxidizing Archaeon ?Ca. Nitrosotenuis uzonensis? Representing a Clade Globally.</title>
        <authorList>
            <person name="Lebedeva E.V."/>
            <person name="Hatzenpichler R."/>
            <person name="Pelletier E."/>
            <person name="Schuster N."/>
            <person name="Hauzmayer S."/>
            <person name="Bulaev A."/>
            <person name="Grigor'eva N.V."/>
            <person name="Galushko A."/>
            <person name="Schmid M."/>
            <person name="Palatinszky M."/>
            <person name="Le Paslier D."/>
            <person name="Daims H."/>
            <person name="Wagner M."/>
        </authorList>
    </citation>
    <scope>NUCLEOTIDE SEQUENCE [LARGE SCALE GENOMIC DNA]</scope>
    <source>
        <strain evidence="1 2">N4</strain>
    </source>
</reference>
<dbReference type="PANTHER" id="PTHR42244">
    <property type="entry name" value="ANTITOXIN VAPB3-RELATED"/>
    <property type="match status" value="1"/>
</dbReference>
<evidence type="ECO:0000313" key="1">
    <source>
        <dbReference type="EMBL" id="CDI06316.1"/>
    </source>
</evidence>
<proteinExistence type="predicted"/>
<dbReference type="Proteomes" id="UP000018159">
    <property type="component" value="Unassembled WGS sequence"/>
</dbReference>